<dbReference type="PROSITE" id="PS51257">
    <property type="entry name" value="PROKAR_LIPOPROTEIN"/>
    <property type="match status" value="1"/>
</dbReference>
<dbReference type="EMBL" id="BAABYW010000002">
    <property type="protein sequence ID" value="GAA6411122.1"/>
    <property type="molecule type" value="Genomic_DNA"/>
</dbReference>
<feature type="compositionally biased region" description="Low complexity" evidence="1">
    <location>
        <begin position="42"/>
        <end position="56"/>
    </location>
</feature>
<dbReference type="Gene3D" id="3.10.450.590">
    <property type="match status" value="1"/>
</dbReference>
<dbReference type="Proteomes" id="UP001600943">
    <property type="component" value="Unassembled WGS sequence"/>
</dbReference>
<proteinExistence type="predicted"/>
<dbReference type="SUPFAM" id="SSF53474">
    <property type="entry name" value="alpha/beta-Hydrolases"/>
    <property type="match status" value="1"/>
</dbReference>
<dbReference type="Gene3D" id="3.40.50.1820">
    <property type="entry name" value="alpha/beta hydrolase"/>
    <property type="match status" value="1"/>
</dbReference>
<organism evidence="4 5">
    <name type="scientific">Blautia hominis</name>
    <dbReference type="NCBI Taxonomy" id="2025493"/>
    <lineage>
        <taxon>Bacteria</taxon>
        <taxon>Bacillati</taxon>
        <taxon>Bacillota</taxon>
        <taxon>Clostridia</taxon>
        <taxon>Lachnospirales</taxon>
        <taxon>Lachnospiraceae</taxon>
        <taxon>Blautia</taxon>
    </lineage>
</organism>
<dbReference type="InterPro" id="IPR029058">
    <property type="entry name" value="AB_hydrolase_fold"/>
</dbReference>
<feature type="region of interest" description="Disordered" evidence="1">
    <location>
        <begin position="23"/>
        <end position="72"/>
    </location>
</feature>
<evidence type="ECO:0000259" key="3">
    <source>
        <dbReference type="Pfam" id="PF12146"/>
    </source>
</evidence>
<evidence type="ECO:0000313" key="4">
    <source>
        <dbReference type="EMBL" id="GAA6411122.1"/>
    </source>
</evidence>
<evidence type="ECO:0000256" key="1">
    <source>
        <dbReference type="SAM" id="MobiDB-lite"/>
    </source>
</evidence>
<dbReference type="PANTHER" id="PTHR43265:SF1">
    <property type="entry name" value="ESTERASE ESTD"/>
    <property type="match status" value="1"/>
</dbReference>
<dbReference type="Pfam" id="PF12146">
    <property type="entry name" value="Hydrolase_4"/>
    <property type="match status" value="1"/>
</dbReference>
<dbReference type="GO" id="GO:0016787">
    <property type="term" value="F:hydrolase activity"/>
    <property type="evidence" value="ECO:0007669"/>
    <property type="project" value="UniProtKB-KW"/>
</dbReference>
<dbReference type="InterPro" id="IPR053145">
    <property type="entry name" value="AB_hydrolase_Est10"/>
</dbReference>
<feature type="domain" description="Serine aminopeptidase S33" evidence="3">
    <location>
        <begin position="233"/>
        <end position="449"/>
    </location>
</feature>
<accession>A0ABQ0BI42</accession>
<feature type="chain" id="PRO_5046025346" evidence="2">
    <location>
        <begin position="20"/>
        <end position="480"/>
    </location>
</feature>
<dbReference type="PANTHER" id="PTHR43265">
    <property type="entry name" value="ESTERASE ESTD"/>
    <property type="match status" value="1"/>
</dbReference>
<dbReference type="RefSeq" id="WP_390409795.1">
    <property type="nucleotide sequence ID" value="NZ_BAABYW010000002.1"/>
</dbReference>
<gene>
    <name evidence="4" type="ORF">K040078D81_52390</name>
</gene>
<feature type="signal peptide" evidence="2">
    <location>
        <begin position="1"/>
        <end position="19"/>
    </location>
</feature>
<reference evidence="4 5" key="1">
    <citation type="submission" date="2024-04" db="EMBL/GenBank/DDBJ databases">
        <title>Defined microbial consortia suppress multidrug-resistant proinflammatory Enterobacteriaceae via ecological control.</title>
        <authorList>
            <person name="Furuichi M."/>
            <person name="Kawaguchi T."/>
            <person name="Pust M."/>
            <person name="Yasuma K."/>
            <person name="Plichta D."/>
            <person name="Hasegawa N."/>
            <person name="Ohya T."/>
            <person name="Bhattarai S."/>
            <person name="Sasajima S."/>
            <person name="Aoto Y."/>
            <person name="Tuganbaev T."/>
            <person name="Yaginuma M."/>
            <person name="Ueda M."/>
            <person name="Okahashi N."/>
            <person name="Amafuji K."/>
            <person name="Kiridooshi Y."/>
            <person name="Sugita K."/>
            <person name="Strazar M."/>
            <person name="Skelly A."/>
            <person name="Suda W."/>
            <person name="Hattori M."/>
            <person name="Nakamoto N."/>
            <person name="Caballero S."/>
            <person name="Norman J."/>
            <person name="Olle B."/>
            <person name="Tanoue T."/>
            <person name="Arita M."/>
            <person name="Bucci V."/>
            <person name="Atarashi K."/>
            <person name="Xavier R."/>
            <person name="Honda K."/>
        </authorList>
    </citation>
    <scope>NUCLEOTIDE SEQUENCE [LARGE SCALE GENOMIC DNA]</scope>
    <source>
        <strain evidence="5">k04-0078-D8-1</strain>
    </source>
</reference>
<dbReference type="InterPro" id="IPR022742">
    <property type="entry name" value="Hydrolase_4"/>
</dbReference>
<feature type="compositionally biased region" description="Basic and acidic residues" evidence="1">
    <location>
        <begin position="27"/>
        <end position="39"/>
    </location>
</feature>
<sequence length="480" mass="52468">MKRKIMVTVLSAAVMLAFAGCSGNGKDAGDKGAEKKTEDTQGEAGAQKEAGAQEKAGVQEKESGAAGESSSDLLTTAETLVKDLIEGNTDNIKGNYEYTEQMKSAVESGQFQAAFQAALEAVGELKEVQPAWEGEPQSGYDVVQVPCDFAVQPINLTISFLEGKIGGVTTSVYQESKEEVSIPENVTETDMDLSIAEGRTLPGTFAVPKNLKEYPAVVFVHGSGSGDRNEAYDQLKPFQDLAWGLAKQGIASYRYDKISYVYGKEIAENKEFTVYDETVNDAVAAVKMLREQEGVSKVYVVGHSQGAQMMGAIAREAKPDGCVMMAGPARGFAETLERQYTFLQSLNPNPSEQEKAVYEQGFAAVEQMKNIDSLSEDEKIMGQDLTYIKSLLDYDAVKEAEDMTMPVLVLQGEEDYQVTMDDFRIWKDNYEGKDNWQFVSFPGLSHMFMEGRYEDGPASYQGVKHIPDEVTDTIAGFING</sequence>
<keyword evidence="2" id="KW-0732">Signal</keyword>
<keyword evidence="5" id="KW-1185">Reference proteome</keyword>
<protein>
    <submittedName>
        <fullName evidence="4">Alpha/beta fold hydrolase</fullName>
    </submittedName>
</protein>
<name>A0ABQ0BI42_9FIRM</name>
<keyword evidence="4" id="KW-0378">Hydrolase</keyword>
<evidence type="ECO:0000256" key="2">
    <source>
        <dbReference type="SAM" id="SignalP"/>
    </source>
</evidence>
<comment type="caution">
    <text evidence="4">The sequence shown here is derived from an EMBL/GenBank/DDBJ whole genome shotgun (WGS) entry which is preliminary data.</text>
</comment>
<evidence type="ECO:0000313" key="5">
    <source>
        <dbReference type="Proteomes" id="UP001600943"/>
    </source>
</evidence>